<gene>
    <name evidence="3" type="ORF">ABL78_8003</name>
</gene>
<feature type="region of interest" description="Disordered" evidence="2">
    <location>
        <begin position="83"/>
        <end position="115"/>
    </location>
</feature>
<feature type="compositionally biased region" description="Low complexity" evidence="2">
    <location>
        <begin position="209"/>
        <end position="243"/>
    </location>
</feature>
<feature type="compositionally biased region" description="Low complexity" evidence="2">
    <location>
        <begin position="173"/>
        <end position="184"/>
    </location>
</feature>
<feature type="compositionally biased region" description="Polar residues" evidence="2">
    <location>
        <begin position="156"/>
        <end position="166"/>
    </location>
</feature>
<organism evidence="3 4">
    <name type="scientific">Leptomonas seymouri</name>
    <dbReference type="NCBI Taxonomy" id="5684"/>
    <lineage>
        <taxon>Eukaryota</taxon>
        <taxon>Discoba</taxon>
        <taxon>Euglenozoa</taxon>
        <taxon>Kinetoplastea</taxon>
        <taxon>Metakinetoplastina</taxon>
        <taxon>Trypanosomatida</taxon>
        <taxon>Trypanosomatidae</taxon>
        <taxon>Leishmaniinae</taxon>
        <taxon>Leptomonas</taxon>
    </lineage>
</organism>
<dbReference type="OMA" id="HRWVRYF"/>
<keyword evidence="1" id="KW-0175">Coiled coil</keyword>
<feature type="compositionally biased region" description="Polar residues" evidence="2">
    <location>
        <begin position="853"/>
        <end position="864"/>
    </location>
</feature>
<name>A0A0N1HRK6_LEPSE</name>
<reference evidence="3 4" key="1">
    <citation type="journal article" date="2015" name="PLoS Pathog.">
        <title>Leptomonas seymouri: Adaptations to the Dixenous Life Cycle Analyzed by Genome Sequencing, Transcriptome Profiling and Co-infection with Leishmania donovani.</title>
        <authorList>
            <person name="Kraeva N."/>
            <person name="Butenko A."/>
            <person name="Hlavacova J."/>
            <person name="Kostygov A."/>
            <person name="Myskova J."/>
            <person name="Grybchuk D."/>
            <person name="Lestinova T."/>
            <person name="Votypka J."/>
            <person name="Volf P."/>
            <person name="Opperdoes F."/>
            <person name="Flegontov P."/>
            <person name="Lukes J."/>
            <person name="Yurchenko V."/>
        </authorList>
    </citation>
    <scope>NUCLEOTIDE SEQUENCE [LARGE SCALE GENOMIC DNA]</scope>
    <source>
        <strain evidence="3 4">ATCC 30220</strain>
    </source>
</reference>
<protein>
    <submittedName>
        <fullName evidence="3">Uncharacterized protein</fullName>
    </submittedName>
</protein>
<evidence type="ECO:0000256" key="2">
    <source>
        <dbReference type="SAM" id="MobiDB-lite"/>
    </source>
</evidence>
<dbReference type="EMBL" id="LJSK01000467">
    <property type="protein sequence ID" value="KPI82981.1"/>
    <property type="molecule type" value="Genomic_DNA"/>
</dbReference>
<feature type="region of interest" description="Disordered" evidence="2">
    <location>
        <begin position="128"/>
        <end position="250"/>
    </location>
</feature>
<proteinExistence type="predicted"/>
<feature type="region of interest" description="Disordered" evidence="2">
    <location>
        <begin position="696"/>
        <end position="750"/>
    </location>
</feature>
<keyword evidence="4" id="KW-1185">Reference proteome</keyword>
<feature type="compositionally biased region" description="Low complexity" evidence="2">
    <location>
        <begin position="865"/>
        <end position="881"/>
    </location>
</feature>
<feature type="coiled-coil region" evidence="1">
    <location>
        <begin position="631"/>
        <end position="666"/>
    </location>
</feature>
<feature type="region of interest" description="Disordered" evidence="2">
    <location>
        <begin position="764"/>
        <end position="819"/>
    </location>
</feature>
<dbReference type="VEuPathDB" id="TriTrypDB:Lsey_0467_0050"/>
<evidence type="ECO:0000313" key="4">
    <source>
        <dbReference type="Proteomes" id="UP000038009"/>
    </source>
</evidence>
<accession>A0A0N1HRK6</accession>
<feature type="region of interest" description="Disordered" evidence="2">
    <location>
        <begin position="853"/>
        <end position="883"/>
    </location>
</feature>
<evidence type="ECO:0000256" key="1">
    <source>
        <dbReference type="SAM" id="Coils"/>
    </source>
</evidence>
<sequence>METDEPSSGWRATPPISLESEPQALSVKRFAFLDSSGDGDIDSSAGAPAAGQGRQFVKSRLDLSGLLDESSDFALSPPLLAKPATARRLSEITEPVSGKDDISAPAPPPATSETAAADITKPISSLQQLARTSSHGVAGGAASKGTMGALPAANESVATTSSQVTSGPEERTTTAAATQESAAPEHAKKRATQRQQASLKKLKKGHVETPTAAAAPAVPPATATATATSAPPAQAAEPEPTSPGVEYTTVPRWTKGMKRKHGVYVSSTLVPNPAGLYERGLKGLMRAEEKRKELRAQLEEAERSANTFRPVISPRAHALKRSARLGDEATAEQVMSNQLRHRLLLLELPDEAAVTCQRSPRISTTSEKIVQKCRERSGGPAMPAGDRLYQDYFCRQDAVEVAQRQQQPSKPPALVRSKREIEAHIAALYEFEENRRTAIANAREAPLVIPSRAPEHIYIDPNDLVCRLTRQPTVSPRRLALARQEKDECTFQPQSNAQTAKLVRGARQRGLQRWVQHFCGSVTLSLPALLEYTGPAIKEAQCLAALMAQRDPAKAEWTVEELSATTAKTGSVALEQLWRRRPPGEEERFSTCGGLTFHPTLNANSAAIVESIEAEHRCGPTHDRLFLAAKSKQLSQRQRELEAEQAALEEEQCKQAKKERLQAEWRAKERRRLESCREEEARQNCAVQLLHRQAEVAPHSAPSSQGDLKARKTCRQSRLPSAPPKEPTRVRRQSSPSPTKPAGASDYATKHASAARAALYPSAPATASVHPPSLLPAEVPPSLPDSARWKDGASDADRRLADEPVATPPPIDSPKAQRDGIDEQIEVTAAAAQMDRQELCSAAMALQQLLGSTTRSSAQPTRSLTKTVPTTATPTHANPSPFMSRDINQPRANMAHCRSLDVMLECASLRDPSTVSRSERGQLERAQKRQLQELGRLLYMRSKRRVDGK</sequence>
<dbReference type="Proteomes" id="UP000038009">
    <property type="component" value="Unassembled WGS sequence"/>
</dbReference>
<dbReference type="OrthoDB" id="266525at2759"/>
<comment type="caution">
    <text evidence="3">The sequence shown here is derived from an EMBL/GenBank/DDBJ whole genome shotgun (WGS) entry which is preliminary data.</text>
</comment>
<evidence type="ECO:0000313" key="3">
    <source>
        <dbReference type="EMBL" id="KPI82981.1"/>
    </source>
</evidence>
<feature type="compositionally biased region" description="Basic and acidic residues" evidence="2">
    <location>
        <begin position="787"/>
        <end position="802"/>
    </location>
</feature>
<dbReference type="AlphaFoldDB" id="A0A0N1HRK6"/>